<evidence type="ECO:0000256" key="6">
    <source>
        <dbReference type="ARBA" id="ARBA00022777"/>
    </source>
</evidence>
<evidence type="ECO:0000313" key="11">
    <source>
        <dbReference type="EMBL" id="MBP3193435.1"/>
    </source>
</evidence>
<proteinExistence type="predicted"/>
<dbReference type="EMBL" id="JAFIDN010000010">
    <property type="protein sequence ID" value="MBP3193435.1"/>
    <property type="molecule type" value="Genomic_DNA"/>
</dbReference>
<dbReference type="CDD" id="cd06225">
    <property type="entry name" value="HAMP"/>
    <property type="match status" value="1"/>
</dbReference>
<dbReference type="CDD" id="cd00082">
    <property type="entry name" value="HisKA"/>
    <property type="match status" value="1"/>
</dbReference>
<dbReference type="Gene3D" id="1.10.287.130">
    <property type="match status" value="1"/>
</dbReference>
<dbReference type="PRINTS" id="PR00344">
    <property type="entry name" value="BCTRLSENSOR"/>
</dbReference>
<keyword evidence="8" id="KW-0472">Membrane</keyword>
<evidence type="ECO:0000256" key="4">
    <source>
        <dbReference type="ARBA" id="ARBA00022553"/>
    </source>
</evidence>
<dbReference type="SMART" id="SM00304">
    <property type="entry name" value="HAMP"/>
    <property type="match status" value="1"/>
</dbReference>
<dbReference type="RefSeq" id="WP_210512892.1">
    <property type="nucleotide sequence ID" value="NZ_JAFIDN010000010.1"/>
</dbReference>
<dbReference type="Proteomes" id="UP000673975">
    <property type="component" value="Unassembled WGS sequence"/>
</dbReference>
<feature type="transmembrane region" description="Helical" evidence="8">
    <location>
        <begin position="163"/>
        <end position="185"/>
    </location>
</feature>
<name>A0A8J7RKK5_9BACT</name>
<dbReference type="Gene3D" id="3.30.565.10">
    <property type="entry name" value="Histidine kinase-like ATPase, C-terminal domain"/>
    <property type="match status" value="1"/>
</dbReference>
<dbReference type="GO" id="GO:0016020">
    <property type="term" value="C:membrane"/>
    <property type="evidence" value="ECO:0007669"/>
    <property type="project" value="UniProtKB-SubCell"/>
</dbReference>
<dbReference type="Gene3D" id="6.10.340.10">
    <property type="match status" value="1"/>
</dbReference>
<protein>
    <recommendedName>
        <fullName evidence="3">histidine kinase</fullName>
        <ecNumber evidence="3">2.7.13.3</ecNumber>
    </recommendedName>
</protein>
<dbReference type="InterPro" id="IPR003594">
    <property type="entry name" value="HATPase_dom"/>
</dbReference>
<organism evidence="11 12">
    <name type="scientific">Natronogracilivirga saccharolytica</name>
    <dbReference type="NCBI Taxonomy" id="2812953"/>
    <lineage>
        <taxon>Bacteria</taxon>
        <taxon>Pseudomonadati</taxon>
        <taxon>Balneolota</taxon>
        <taxon>Balneolia</taxon>
        <taxon>Balneolales</taxon>
        <taxon>Cyclonatronaceae</taxon>
        <taxon>Natronogracilivirga</taxon>
    </lineage>
</organism>
<dbReference type="InterPro" id="IPR036097">
    <property type="entry name" value="HisK_dim/P_sf"/>
</dbReference>
<dbReference type="AlphaFoldDB" id="A0A8J7RKK5"/>
<evidence type="ECO:0000313" key="12">
    <source>
        <dbReference type="Proteomes" id="UP000673975"/>
    </source>
</evidence>
<dbReference type="InterPro" id="IPR005467">
    <property type="entry name" value="His_kinase_dom"/>
</dbReference>
<reference evidence="11" key="1">
    <citation type="submission" date="2021-02" db="EMBL/GenBank/DDBJ databases">
        <title>Natronogracilivirga saccharolytica gen. nov. sp. nov. a new anaerobic, haloalkiliphilic carbohydrate-fermenting bacterium from soda lake and proposing of Cyclonatronumiaceae fam. nov. in the phylum Balneolaeota.</title>
        <authorList>
            <person name="Zhilina T.N."/>
            <person name="Sorokin D.Y."/>
            <person name="Zavarzina D.G."/>
            <person name="Toshchakov S.V."/>
            <person name="Kublanov I.V."/>
        </authorList>
    </citation>
    <scope>NUCLEOTIDE SEQUENCE</scope>
    <source>
        <strain evidence="11">Z-1702</strain>
    </source>
</reference>
<dbReference type="InterPro" id="IPR003661">
    <property type="entry name" value="HisK_dim/P_dom"/>
</dbReference>
<dbReference type="InterPro" id="IPR003660">
    <property type="entry name" value="HAMP_dom"/>
</dbReference>
<gene>
    <name evidence="11" type="ORF">NATSA_12220</name>
</gene>
<keyword evidence="7" id="KW-0902">Two-component regulatory system</keyword>
<evidence type="ECO:0000256" key="8">
    <source>
        <dbReference type="SAM" id="Phobius"/>
    </source>
</evidence>
<dbReference type="FunFam" id="3.30.565.10:FF:000006">
    <property type="entry name" value="Sensor histidine kinase WalK"/>
    <property type="match status" value="1"/>
</dbReference>
<dbReference type="InterPro" id="IPR036890">
    <property type="entry name" value="HATPase_C_sf"/>
</dbReference>
<dbReference type="EC" id="2.7.13.3" evidence="3"/>
<dbReference type="PANTHER" id="PTHR43711:SF1">
    <property type="entry name" value="HISTIDINE KINASE 1"/>
    <property type="match status" value="1"/>
</dbReference>
<evidence type="ECO:0000256" key="3">
    <source>
        <dbReference type="ARBA" id="ARBA00012438"/>
    </source>
</evidence>
<comment type="catalytic activity">
    <reaction evidence="1">
        <text>ATP + protein L-histidine = ADP + protein N-phospho-L-histidine.</text>
        <dbReference type="EC" id="2.7.13.3"/>
    </reaction>
</comment>
<accession>A0A8J7RKK5</accession>
<evidence type="ECO:0000259" key="9">
    <source>
        <dbReference type="PROSITE" id="PS50109"/>
    </source>
</evidence>
<dbReference type="InterPro" id="IPR050736">
    <property type="entry name" value="Sensor_HK_Regulatory"/>
</dbReference>
<dbReference type="SUPFAM" id="SSF47384">
    <property type="entry name" value="Homodimeric domain of signal transducing histidine kinase"/>
    <property type="match status" value="1"/>
</dbReference>
<evidence type="ECO:0000256" key="7">
    <source>
        <dbReference type="ARBA" id="ARBA00023012"/>
    </source>
</evidence>
<dbReference type="PROSITE" id="PS50109">
    <property type="entry name" value="HIS_KIN"/>
    <property type="match status" value="1"/>
</dbReference>
<dbReference type="Pfam" id="PF00672">
    <property type="entry name" value="HAMP"/>
    <property type="match status" value="1"/>
</dbReference>
<dbReference type="CDD" id="cd16922">
    <property type="entry name" value="HATPase_EvgS-ArcB-TorS-like"/>
    <property type="match status" value="1"/>
</dbReference>
<feature type="domain" description="HAMP" evidence="10">
    <location>
        <begin position="184"/>
        <end position="236"/>
    </location>
</feature>
<dbReference type="GO" id="GO:0000155">
    <property type="term" value="F:phosphorelay sensor kinase activity"/>
    <property type="evidence" value="ECO:0007669"/>
    <property type="project" value="InterPro"/>
</dbReference>
<comment type="subcellular location">
    <subcellularLocation>
        <location evidence="2">Membrane</location>
    </subcellularLocation>
</comment>
<dbReference type="PANTHER" id="PTHR43711">
    <property type="entry name" value="TWO-COMPONENT HISTIDINE KINASE"/>
    <property type="match status" value="1"/>
</dbReference>
<feature type="domain" description="Histidine kinase" evidence="9">
    <location>
        <begin position="251"/>
        <end position="465"/>
    </location>
</feature>
<dbReference type="SUPFAM" id="SSF158472">
    <property type="entry name" value="HAMP domain-like"/>
    <property type="match status" value="1"/>
</dbReference>
<dbReference type="SMART" id="SM00387">
    <property type="entry name" value="HATPase_c"/>
    <property type="match status" value="1"/>
</dbReference>
<dbReference type="Pfam" id="PF00512">
    <property type="entry name" value="HisKA"/>
    <property type="match status" value="1"/>
</dbReference>
<dbReference type="PROSITE" id="PS50885">
    <property type="entry name" value="HAMP"/>
    <property type="match status" value="1"/>
</dbReference>
<keyword evidence="6 11" id="KW-0418">Kinase</keyword>
<comment type="caution">
    <text evidence="11">The sequence shown here is derived from an EMBL/GenBank/DDBJ whole genome shotgun (WGS) entry which is preliminary data.</text>
</comment>
<evidence type="ECO:0000259" key="10">
    <source>
        <dbReference type="PROSITE" id="PS50885"/>
    </source>
</evidence>
<keyword evidence="8" id="KW-0812">Transmembrane</keyword>
<dbReference type="SMART" id="SM00388">
    <property type="entry name" value="HisKA"/>
    <property type="match status" value="1"/>
</dbReference>
<sequence length="487" mass="55425">MNIRSKLAWALTVILVITVTAGSLYAFYYIRAYMLEQAVDDMENDGYWMMHTLKFLPDGVGLQDELERVGRATDYQIALYDSGGSILAAYPAGSERSPHLHLHPREVSRLLEGDDQLRTINEPDDERIRVYATIPNSRNEARFFVINQTRSQVFQPIADIRQIIYIGLLLSILFILIFSILIAHYMARPLFRLTRDVERVAKGDTEHVIRMNRSDEIGTLAASVNEMAQKLRSDYQQLQALNEKQRQFFADITHEVRNPLHTIMGSLEMLELPGLDEEKRRKYVRNLRSQAERIGRLFKDLMTLQRFDSDEKFVIPGHADLADIVQDVVDWYQYSARSKGISLEYDTHSCMVYADPGKIEQVLENLISNAIKFTNEGTISVTYSRNNGLVEVSVSDTGIGIPEAHWGRLFDRFYRTDKARSRDKGGTGLGLSVVKGILKAHDSDIQLESEVGKGSRFFFVLKSSESVQMKNRETPQDTGSESVHSTG</sequence>
<keyword evidence="4" id="KW-0597">Phosphoprotein</keyword>
<evidence type="ECO:0000256" key="1">
    <source>
        <dbReference type="ARBA" id="ARBA00000085"/>
    </source>
</evidence>
<dbReference type="InterPro" id="IPR004358">
    <property type="entry name" value="Sig_transdc_His_kin-like_C"/>
</dbReference>
<keyword evidence="5" id="KW-0808">Transferase</keyword>
<evidence type="ECO:0000256" key="2">
    <source>
        <dbReference type="ARBA" id="ARBA00004370"/>
    </source>
</evidence>
<dbReference type="Pfam" id="PF02518">
    <property type="entry name" value="HATPase_c"/>
    <property type="match status" value="1"/>
</dbReference>
<keyword evidence="8" id="KW-1133">Transmembrane helix</keyword>
<keyword evidence="12" id="KW-1185">Reference proteome</keyword>
<dbReference type="SUPFAM" id="SSF55874">
    <property type="entry name" value="ATPase domain of HSP90 chaperone/DNA topoisomerase II/histidine kinase"/>
    <property type="match status" value="1"/>
</dbReference>
<evidence type="ECO:0000256" key="5">
    <source>
        <dbReference type="ARBA" id="ARBA00022679"/>
    </source>
</evidence>